<evidence type="ECO:0000313" key="2">
    <source>
        <dbReference type="Proteomes" id="UP000002316"/>
    </source>
</evidence>
<dbReference type="AlphaFoldDB" id="C9ZMQ6"/>
<dbReference type="Proteomes" id="UP000002316">
    <property type="component" value="Chromosome 4"/>
</dbReference>
<reference evidence="2" key="1">
    <citation type="journal article" date="2010" name="PLoS Negl. Trop. Dis.">
        <title>The genome sequence of Trypanosoma brucei gambiense, causative agent of chronic human african trypanosomiasis.</title>
        <authorList>
            <person name="Jackson A.P."/>
            <person name="Sanders M."/>
            <person name="Berry A."/>
            <person name="McQuillan J."/>
            <person name="Aslett M.A."/>
            <person name="Quail M.A."/>
            <person name="Chukualim B."/>
            <person name="Capewell P."/>
            <person name="MacLeod A."/>
            <person name="Melville S.E."/>
            <person name="Gibson W."/>
            <person name="Barry J.D."/>
            <person name="Berriman M."/>
            <person name="Hertz-Fowler C."/>
        </authorList>
    </citation>
    <scope>NUCLEOTIDE SEQUENCE [LARGE SCALE GENOMIC DNA]</scope>
    <source>
        <strain evidence="2">MHOM/CI/86/DAL972</strain>
    </source>
</reference>
<sequence>MVKKSHTTGHTVFCQPVNGEKKKGVKGAPPPCQPFTSLKQVLFPFFLFSKNLFLYMPLGEFTSFLSVFPIRANTTLVTNPRTTSTTTTVSTLLWGCGLISNGFGVNFNNFAVRNLDLKLGVAARNRFHFTCT</sequence>
<dbReference type="GeneID" id="23859683"/>
<gene>
    <name evidence="1" type="ORF">TbgDal_IV2600</name>
</gene>
<accession>C9ZMQ6</accession>
<dbReference type="RefSeq" id="XP_011772848.1">
    <property type="nucleotide sequence ID" value="XM_011774546.1"/>
</dbReference>
<proteinExistence type="predicted"/>
<evidence type="ECO:0000313" key="1">
    <source>
        <dbReference type="EMBL" id="CBH10559.1"/>
    </source>
</evidence>
<protein>
    <submittedName>
        <fullName evidence="1">Uncharacterized protein</fullName>
    </submittedName>
</protein>
<organism evidence="1 2">
    <name type="scientific">Trypanosoma brucei gambiense (strain MHOM/CI/86/DAL972)</name>
    <dbReference type="NCBI Taxonomy" id="679716"/>
    <lineage>
        <taxon>Eukaryota</taxon>
        <taxon>Discoba</taxon>
        <taxon>Euglenozoa</taxon>
        <taxon>Kinetoplastea</taxon>
        <taxon>Metakinetoplastina</taxon>
        <taxon>Trypanosomatida</taxon>
        <taxon>Trypanosomatidae</taxon>
        <taxon>Trypanosoma</taxon>
    </lineage>
</organism>
<name>C9ZMQ6_TRYB9</name>
<dbReference type="EMBL" id="FN554967">
    <property type="protein sequence ID" value="CBH10559.1"/>
    <property type="molecule type" value="Genomic_DNA"/>
</dbReference>
<dbReference type="KEGG" id="tbg:TbgDal_IV2600"/>